<organism evidence="6 7">
    <name type="scientific">Metarhizium robertsii (strain ARSEF 23 / ATCC MYA-3075)</name>
    <name type="common">Metarhizium anisopliae (strain ARSEF 23)</name>
    <dbReference type="NCBI Taxonomy" id="655844"/>
    <lineage>
        <taxon>Eukaryota</taxon>
        <taxon>Fungi</taxon>
        <taxon>Dikarya</taxon>
        <taxon>Ascomycota</taxon>
        <taxon>Pezizomycotina</taxon>
        <taxon>Sordariomycetes</taxon>
        <taxon>Hypocreomycetidae</taxon>
        <taxon>Hypocreales</taxon>
        <taxon>Clavicipitaceae</taxon>
        <taxon>Metarhizium</taxon>
    </lineage>
</organism>
<dbReference type="InterPro" id="IPR045851">
    <property type="entry name" value="AMP-bd_C_sf"/>
</dbReference>
<dbReference type="InterPro" id="IPR042099">
    <property type="entry name" value="ANL_N_sf"/>
</dbReference>
<evidence type="ECO:0000259" key="5">
    <source>
        <dbReference type="Pfam" id="PF00550"/>
    </source>
</evidence>
<evidence type="ECO:0000256" key="1">
    <source>
        <dbReference type="ARBA" id="ARBA00022450"/>
    </source>
</evidence>
<evidence type="ECO:0000313" key="7">
    <source>
        <dbReference type="Proteomes" id="UP000002498"/>
    </source>
</evidence>
<protein>
    <submittedName>
        <fullName evidence="6">Nonribosomal peptide synthase SidD</fullName>
    </submittedName>
</protein>
<dbReference type="InterPro" id="IPR009081">
    <property type="entry name" value="PP-bd_ACP"/>
</dbReference>
<dbReference type="GO" id="GO:0044550">
    <property type="term" value="P:secondary metabolite biosynthetic process"/>
    <property type="evidence" value="ECO:0007669"/>
    <property type="project" value="TreeGrafter"/>
</dbReference>
<proteinExistence type="predicted"/>
<dbReference type="SUPFAM" id="SSF56801">
    <property type="entry name" value="Acetyl-CoA synthetase-like"/>
    <property type="match status" value="1"/>
</dbReference>
<dbReference type="Pfam" id="PF00550">
    <property type="entry name" value="PP-binding"/>
    <property type="match status" value="1"/>
</dbReference>
<accession>E9F6V5</accession>
<reference evidence="6 7" key="2">
    <citation type="journal article" date="2014" name="Proc. Natl. Acad. Sci. U.S.A.">
        <title>Trajectory and genomic determinants of fungal-pathogen speciation and host adaptation.</title>
        <authorList>
            <person name="Hu X."/>
            <person name="Xiao G."/>
            <person name="Zheng P."/>
            <person name="Shang Y."/>
            <person name="Su Y."/>
            <person name="Zhang X."/>
            <person name="Liu X."/>
            <person name="Zhan S."/>
            <person name="St Leger R.J."/>
            <person name="Wang C."/>
        </authorList>
    </citation>
    <scope>GENOME REANNOTATION</scope>
    <source>
        <strain evidence="7">ARSEF 23 / ATCC MYA-3075</strain>
    </source>
</reference>
<evidence type="ECO:0000256" key="4">
    <source>
        <dbReference type="SAM" id="SignalP"/>
    </source>
</evidence>
<sequence length="370" mass="40717">MKINFVHLMPAVANLLELSALPGLTGLTLAEAAISCAVGAISPDRPVRHVGKRLGGYLWIIDQDDCRHLMPIGCVGELVVSGPTLARGYLNDAAKTNAAFITYVDLIAKEKDNILYKTGDLARFDFDGNVEMMGREESKDDGQIKLNDLRIELGEIEKAKMLPSIFRSSSYMFKRAISKAAHRLQNNLPQYMVPNLWTPVCSWPPNATGKTDKRRLASAAEAQAPAKMMEYLQTTKADGSSDEMEMKNRAEEVLEDAWKQVLNRQDGVTYELHDDFFAVGGDSHTTIRLISLLKAKGAQVTAQDIFGAKTLRNMAIVISIKNPGYIWARDGSRSRDQNMNGVTGAANEGEMPPVVAMETGIEDVYPPSHM</sequence>
<keyword evidence="2" id="KW-0597">Phosphoprotein</keyword>
<dbReference type="Proteomes" id="UP000002498">
    <property type="component" value="Unassembled WGS sequence"/>
</dbReference>
<dbReference type="EMBL" id="ADNJ02000004">
    <property type="protein sequence ID" value="EFY96507.2"/>
    <property type="molecule type" value="Genomic_DNA"/>
</dbReference>
<name>E9F6V5_METRA</name>
<dbReference type="RefSeq" id="XP_007824193.2">
    <property type="nucleotide sequence ID" value="XM_007826002.2"/>
</dbReference>
<keyword evidence="3" id="KW-0436">Ligase</keyword>
<dbReference type="Gene3D" id="3.30.300.30">
    <property type="match status" value="1"/>
</dbReference>
<dbReference type="InterPro" id="IPR036736">
    <property type="entry name" value="ACP-like_sf"/>
</dbReference>
<dbReference type="PANTHER" id="PTHR45527">
    <property type="entry name" value="NONRIBOSOMAL PEPTIDE SYNTHETASE"/>
    <property type="match status" value="1"/>
</dbReference>
<feature type="domain" description="Carrier" evidence="5">
    <location>
        <begin position="253"/>
        <end position="315"/>
    </location>
</feature>
<dbReference type="AlphaFoldDB" id="E9F6V5"/>
<dbReference type="GO" id="GO:0016874">
    <property type="term" value="F:ligase activity"/>
    <property type="evidence" value="ECO:0007669"/>
    <property type="project" value="UniProtKB-KW"/>
</dbReference>
<dbReference type="KEGG" id="maj:MAA_08004"/>
<gene>
    <name evidence="6" type="ORF">MAA_08004</name>
</gene>
<dbReference type="PANTHER" id="PTHR45527:SF1">
    <property type="entry name" value="FATTY ACID SYNTHASE"/>
    <property type="match status" value="1"/>
</dbReference>
<dbReference type="Gene3D" id="1.10.1200.10">
    <property type="entry name" value="ACP-like"/>
    <property type="match status" value="1"/>
</dbReference>
<dbReference type="OrthoDB" id="416786at2759"/>
<feature type="chain" id="PRO_5003239987" evidence="4">
    <location>
        <begin position="31"/>
        <end position="370"/>
    </location>
</feature>
<dbReference type="GeneID" id="19262290"/>
<dbReference type="GO" id="GO:0043041">
    <property type="term" value="P:amino acid activation for nonribosomal peptide biosynthetic process"/>
    <property type="evidence" value="ECO:0007669"/>
    <property type="project" value="TreeGrafter"/>
</dbReference>
<dbReference type="SUPFAM" id="SSF47336">
    <property type="entry name" value="ACP-like"/>
    <property type="match status" value="1"/>
</dbReference>
<dbReference type="GO" id="GO:0031177">
    <property type="term" value="F:phosphopantetheine binding"/>
    <property type="evidence" value="ECO:0007669"/>
    <property type="project" value="TreeGrafter"/>
</dbReference>
<evidence type="ECO:0000256" key="3">
    <source>
        <dbReference type="ARBA" id="ARBA00022598"/>
    </source>
</evidence>
<dbReference type="GO" id="GO:0005737">
    <property type="term" value="C:cytoplasm"/>
    <property type="evidence" value="ECO:0007669"/>
    <property type="project" value="TreeGrafter"/>
</dbReference>
<comment type="caution">
    <text evidence="6">The sequence shown here is derived from an EMBL/GenBank/DDBJ whole genome shotgun (WGS) entry which is preliminary data.</text>
</comment>
<dbReference type="Gene3D" id="3.40.50.12780">
    <property type="entry name" value="N-terminal domain of ligase-like"/>
    <property type="match status" value="1"/>
</dbReference>
<dbReference type="HOGENOM" id="CLU_748189_0_0_1"/>
<feature type="signal peptide" evidence="4">
    <location>
        <begin position="1"/>
        <end position="30"/>
    </location>
</feature>
<reference evidence="6 7" key="1">
    <citation type="journal article" date="2011" name="PLoS Genet.">
        <title>Genome sequencing and comparative transcriptomics of the model entomopathogenic fungi Metarhizium anisopliae and M. acridum.</title>
        <authorList>
            <person name="Gao Q."/>
            <person name="Jin K."/>
            <person name="Ying S.H."/>
            <person name="Zhang Y."/>
            <person name="Xiao G."/>
            <person name="Shang Y."/>
            <person name="Duan Z."/>
            <person name="Hu X."/>
            <person name="Xie X.Q."/>
            <person name="Zhou G."/>
            <person name="Peng G."/>
            <person name="Luo Z."/>
            <person name="Huang W."/>
            <person name="Wang B."/>
            <person name="Fang W."/>
            <person name="Wang S."/>
            <person name="Zhong Y."/>
            <person name="Ma L.J."/>
            <person name="St Leger R.J."/>
            <person name="Zhao G.P."/>
            <person name="Pei Y."/>
            <person name="Feng M.G."/>
            <person name="Xia Y."/>
            <person name="Wang C."/>
        </authorList>
    </citation>
    <scope>NUCLEOTIDE SEQUENCE [LARGE SCALE GENOMIC DNA]</scope>
    <source>
        <strain evidence="7">ARSEF 23 / ATCC MYA-3075</strain>
    </source>
</reference>
<keyword evidence="1" id="KW-0596">Phosphopantetheine</keyword>
<keyword evidence="4" id="KW-0732">Signal</keyword>
<evidence type="ECO:0000313" key="6">
    <source>
        <dbReference type="EMBL" id="EFY96507.2"/>
    </source>
</evidence>
<keyword evidence="7" id="KW-1185">Reference proteome</keyword>
<evidence type="ECO:0000256" key="2">
    <source>
        <dbReference type="ARBA" id="ARBA00022553"/>
    </source>
</evidence>